<accession>A0A345ASS4</accession>
<gene>
    <name evidence="1" type="ORF">ASH_30</name>
</gene>
<proteinExistence type="predicted"/>
<evidence type="ECO:0000313" key="2">
    <source>
        <dbReference type="Proteomes" id="UP000255852"/>
    </source>
</evidence>
<dbReference type="Proteomes" id="UP000255852">
    <property type="component" value="Segment"/>
</dbReference>
<organism evidence="1 2">
    <name type="scientific">Paenibacillus phage Ash</name>
    <dbReference type="NCBI Taxonomy" id="2249763"/>
    <lineage>
        <taxon>Viruses</taxon>
        <taxon>Duplodnaviria</taxon>
        <taxon>Heunggongvirae</taxon>
        <taxon>Uroviricota</taxon>
        <taxon>Caudoviricetes</taxon>
        <taxon>Halcyonevirus</taxon>
        <taxon>Halcyonevirus C7Cdelta</taxon>
    </lineage>
</organism>
<sequence>MIRLYKVNGKMSVIEKHPNVNKRLSPREGDFIFRVKVENGTLVNSHDKEFPFTSRTVHVTADNEKEALQYVRDGWGLVEEHISIIWERAPIK</sequence>
<reference evidence="2" key="1">
    <citation type="submission" date="2018-06" db="EMBL/GenBank/DDBJ databases">
        <authorList>
            <person name="Payne A.M."/>
            <person name="Merrill B.D."/>
            <person name="Hilton J.A."/>
            <person name="Ward A.T."/>
            <person name="Fajardo C.P."/>
            <person name="Dhalai A."/>
            <person name="Stamereilers C."/>
            <person name="Hope S."/>
            <person name="Tsourkas P.K."/>
        </authorList>
    </citation>
    <scope>NUCLEOTIDE SEQUENCE [LARGE SCALE GENOMIC DNA]</scope>
</reference>
<name>A0A345ASS4_9CAUD</name>
<evidence type="ECO:0000313" key="1">
    <source>
        <dbReference type="EMBL" id="AXF39957.1"/>
    </source>
</evidence>
<protein>
    <submittedName>
        <fullName evidence="1">Uncharacterized protein</fullName>
    </submittedName>
</protein>
<dbReference type="EMBL" id="MH454076">
    <property type="protein sequence ID" value="AXF39957.1"/>
    <property type="molecule type" value="Genomic_DNA"/>
</dbReference>